<reference evidence="1" key="1">
    <citation type="journal article" date="2021" name="Proc. Natl. Acad. Sci. U.S.A.">
        <title>A Catalog of Tens of Thousands of Viruses from Human Metagenomes Reveals Hidden Associations with Chronic Diseases.</title>
        <authorList>
            <person name="Tisza M.J."/>
            <person name="Buck C.B."/>
        </authorList>
    </citation>
    <scope>NUCLEOTIDE SEQUENCE</scope>
    <source>
        <strain evidence="1">CtuQh21</strain>
    </source>
</reference>
<proteinExistence type="predicted"/>
<protein>
    <submittedName>
        <fullName evidence="1">Uncharacterized protein</fullName>
    </submittedName>
</protein>
<name>A0A8S5PGH4_9CAUD</name>
<accession>A0A8S5PGH4</accession>
<organism evidence="1">
    <name type="scientific">Podoviridae sp. ctuQh21</name>
    <dbReference type="NCBI Taxonomy" id="2825284"/>
    <lineage>
        <taxon>Viruses</taxon>
        <taxon>Duplodnaviria</taxon>
        <taxon>Heunggongvirae</taxon>
        <taxon>Uroviricota</taxon>
        <taxon>Caudoviricetes</taxon>
    </lineage>
</organism>
<evidence type="ECO:0000313" key="1">
    <source>
        <dbReference type="EMBL" id="DAE05539.1"/>
    </source>
</evidence>
<sequence>MYKRQKVLHQVLHYKQSLHDNTSKVLETLLLVLPPVLYCEFSVCSFLHF</sequence>
<dbReference type="EMBL" id="BK015412">
    <property type="protein sequence ID" value="DAE05539.1"/>
    <property type="molecule type" value="Genomic_DNA"/>
</dbReference>